<dbReference type="Pfam" id="PF08532">
    <property type="entry name" value="Glyco_hydro_42M"/>
    <property type="match status" value="1"/>
</dbReference>
<dbReference type="PANTHER" id="PTHR36447">
    <property type="entry name" value="BETA-GALACTOSIDASE GANA"/>
    <property type="match status" value="1"/>
</dbReference>
<dbReference type="PIRSF" id="PIRSF001084">
    <property type="entry name" value="B-galactosidase"/>
    <property type="match status" value="1"/>
</dbReference>
<evidence type="ECO:0000313" key="10">
    <source>
        <dbReference type="Proteomes" id="UP001500979"/>
    </source>
</evidence>
<evidence type="ECO:0000259" key="7">
    <source>
        <dbReference type="Pfam" id="PF02449"/>
    </source>
</evidence>
<evidence type="ECO:0000256" key="3">
    <source>
        <dbReference type="ARBA" id="ARBA00012756"/>
    </source>
</evidence>
<feature type="domain" description="Beta-galactosidase trimerisation" evidence="8">
    <location>
        <begin position="403"/>
        <end position="605"/>
    </location>
</feature>
<evidence type="ECO:0000256" key="4">
    <source>
        <dbReference type="ARBA" id="ARBA00022801"/>
    </source>
</evidence>
<evidence type="ECO:0000256" key="6">
    <source>
        <dbReference type="PIRNR" id="PIRNR001084"/>
    </source>
</evidence>
<dbReference type="RefSeq" id="WP_344679679.1">
    <property type="nucleotide sequence ID" value="NZ_BAAAUX010000011.1"/>
</dbReference>
<dbReference type="Proteomes" id="UP001500979">
    <property type="component" value="Unassembled WGS sequence"/>
</dbReference>
<sequence>MTEPESVTRLRARIGAVAYGGDYNPEQWPREVWQEDVRLMREAGVSMVTVGIFGWALVEPRPGEFDFGWFDEVLDLLAGGGIAASVATMTASPPPWLGRLHPETLPQRADGTVLWPGGRQAFCPSSPVFREHAARLVEKLANRYAEHPALALWHIGNEYGCHVRQCYCDTSAAAFRTWLRERYGDIAELNRAWSTNFWSQRYDDFAEVLPPRTAPTFANPTQQLDFHRFSSDALLELLRMEKEIVRRVTPEVPLTTNHVPLAKTLDLHRWSSEVDVASYDSYPDPHDPRAHVLAGLSYDVFRSLRGGQPWLLMEQAPSAVNWRPRNGAKQPGQMRLWSWQAVAHGADAVLFFQWRQSAGGAEKFHSAMVPHGGPETRTFREVAELGRELAAVGELAGSRSDNDVALVLDWDSWWALELDARPSRLSQVDALLAHYGPLFDANIGCDVVHPDRDLSSYRLVLVPNLYLLRDKTAANLADFVRSGGNLLVSFFSGIVDEDDRVHLGGYPAPLRSVLGLRIPEFWPLAEDDDVAVEVFGRRARGAVWSEQIEPEGATVAGTFESGPLAGGPALTRHAHGEGTAWYLGTRLDAEAMREVLDRVAAEAGVRPVLADLPAGVQATRRGDFLFLLNHNPFPVRTGVDAEDLLGGRADSLPAHGVAAVRV</sequence>
<keyword evidence="4 6" id="KW-0378">Hydrolase</keyword>
<dbReference type="SUPFAM" id="SSF51445">
    <property type="entry name" value="(Trans)glycosidases"/>
    <property type="match status" value="1"/>
</dbReference>
<feature type="domain" description="Glycoside hydrolase family 42 N-terminal" evidence="7">
    <location>
        <begin position="22"/>
        <end position="391"/>
    </location>
</feature>
<dbReference type="EMBL" id="BAAAUX010000011">
    <property type="protein sequence ID" value="GAA2788751.1"/>
    <property type="molecule type" value="Genomic_DNA"/>
</dbReference>
<accession>A0ABN3VBC0</accession>
<dbReference type="InterPro" id="IPR013738">
    <property type="entry name" value="Beta_galactosidase_Trimer"/>
</dbReference>
<dbReference type="InterPro" id="IPR017853">
    <property type="entry name" value="GH"/>
</dbReference>
<evidence type="ECO:0000256" key="2">
    <source>
        <dbReference type="ARBA" id="ARBA00005940"/>
    </source>
</evidence>
<dbReference type="PANTHER" id="PTHR36447:SF1">
    <property type="entry name" value="BETA-GALACTOSIDASE GANA"/>
    <property type="match status" value="1"/>
</dbReference>
<dbReference type="EC" id="3.2.1.23" evidence="3 6"/>
<dbReference type="InterPro" id="IPR003476">
    <property type="entry name" value="Glyco_hydro_42"/>
</dbReference>
<comment type="similarity">
    <text evidence="2 6">Belongs to the glycosyl hydrolase 42 family.</text>
</comment>
<dbReference type="Gene3D" id="2.60.40.1180">
    <property type="entry name" value="Golgi alpha-mannosidase II"/>
    <property type="match status" value="1"/>
</dbReference>
<evidence type="ECO:0000313" key="9">
    <source>
        <dbReference type="EMBL" id="GAA2788751.1"/>
    </source>
</evidence>
<dbReference type="InterPro" id="IPR029062">
    <property type="entry name" value="Class_I_gatase-like"/>
</dbReference>
<name>A0ABN3VBC0_9PSEU</name>
<keyword evidence="5 6" id="KW-0326">Glycosidase</keyword>
<evidence type="ECO:0000256" key="5">
    <source>
        <dbReference type="ARBA" id="ARBA00023295"/>
    </source>
</evidence>
<dbReference type="Gene3D" id="3.40.50.880">
    <property type="match status" value="1"/>
</dbReference>
<gene>
    <name evidence="9" type="ORF">GCM10010470_24240</name>
</gene>
<protein>
    <recommendedName>
        <fullName evidence="3 6">Beta-galactosidase</fullName>
        <shortName evidence="6">Beta-gal</shortName>
        <ecNumber evidence="3 6">3.2.1.23</ecNumber>
    </recommendedName>
</protein>
<reference evidence="9 10" key="1">
    <citation type="journal article" date="2019" name="Int. J. Syst. Evol. Microbiol.">
        <title>The Global Catalogue of Microorganisms (GCM) 10K type strain sequencing project: providing services to taxonomists for standard genome sequencing and annotation.</title>
        <authorList>
            <consortium name="The Broad Institute Genomics Platform"/>
            <consortium name="The Broad Institute Genome Sequencing Center for Infectious Disease"/>
            <person name="Wu L."/>
            <person name="Ma J."/>
        </authorList>
    </citation>
    <scope>NUCLEOTIDE SEQUENCE [LARGE SCALE GENOMIC DNA]</scope>
    <source>
        <strain evidence="9 10">JCM 9383</strain>
    </source>
</reference>
<dbReference type="SUPFAM" id="SSF52317">
    <property type="entry name" value="Class I glutamine amidotransferase-like"/>
    <property type="match status" value="1"/>
</dbReference>
<keyword evidence="10" id="KW-1185">Reference proteome</keyword>
<evidence type="ECO:0000256" key="1">
    <source>
        <dbReference type="ARBA" id="ARBA00001412"/>
    </source>
</evidence>
<evidence type="ECO:0000259" key="8">
    <source>
        <dbReference type="Pfam" id="PF08532"/>
    </source>
</evidence>
<dbReference type="Gene3D" id="3.20.20.80">
    <property type="entry name" value="Glycosidases"/>
    <property type="match status" value="1"/>
</dbReference>
<comment type="catalytic activity">
    <reaction evidence="1 6">
        <text>Hydrolysis of terminal non-reducing beta-D-galactose residues in beta-D-galactosides.</text>
        <dbReference type="EC" id="3.2.1.23"/>
    </reaction>
</comment>
<dbReference type="Pfam" id="PF02449">
    <property type="entry name" value="Glyco_hydro_42"/>
    <property type="match status" value="1"/>
</dbReference>
<dbReference type="InterPro" id="IPR013780">
    <property type="entry name" value="Glyco_hydro_b"/>
</dbReference>
<dbReference type="InterPro" id="IPR013529">
    <property type="entry name" value="Glyco_hydro_42_N"/>
</dbReference>
<organism evidence="9 10">
    <name type="scientific">Saccharopolyspora taberi</name>
    <dbReference type="NCBI Taxonomy" id="60895"/>
    <lineage>
        <taxon>Bacteria</taxon>
        <taxon>Bacillati</taxon>
        <taxon>Actinomycetota</taxon>
        <taxon>Actinomycetes</taxon>
        <taxon>Pseudonocardiales</taxon>
        <taxon>Pseudonocardiaceae</taxon>
        <taxon>Saccharopolyspora</taxon>
    </lineage>
</organism>
<dbReference type="CDD" id="cd03143">
    <property type="entry name" value="A4_beta-galactosidase_middle_domain"/>
    <property type="match status" value="1"/>
</dbReference>
<comment type="caution">
    <text evidence="9">The sequence shown here is derived from an EMBL/GenBank/DDBJ whole genome shotgun (WGS) entry which is preliminary data.</text>
</comment>
<proteinExistence type="inferred from homology"/>